<keyword evidence="2" id="KW-1185">Reference proteome</keyword>
<comment type="caution">
    <text evidence="1">The sequence shown here is derived from an EMBL/GenBank/DDBJ whole genome shotgun (WGS) entry which is preliminary data.</text>
</comment>
<organism evidence="1 2">
    <name type="scientific">Pistacia integerrima</name>
    <dbReference type="NCBI Taxonomy" id="434235"/>
    <lineage>
        <taxon>Eukaryota</taxon>
        <taxon>Viridiplantae</taxon>
        <taxon>Streptophyta</taxon>
        <taxon>Embryophyta</taxon>
        <taxon>Tracheophyta</taxon>
        <taxon>Spermatophyta</taxon>
        <taxon>Magnoliopsida</taxon>
        <taxon>eudicotyledons</taxon>
        <taxon>Gunneridae</taxon>
        <taxon>Pentapetalae</taxon>
        <taxon>rosids</taxon>
        <taxon>malvids</taxon>
        <taxon>Sapindales</taxon>
        <taxon>Anacardiaceae</taxon>
        <taxon>Pistacia</taxon>
    </lineage>
</organism>
<name>A0ACC0XD46_9ROSI</name>
<reference evidence="2" key="1">
    <citation type="journal article" date="2023" name="G3 (Bethesda)">
        <title>Genome assembly and association tests identify interacting loci associated with vigor, precocity, and sex in interspecific pistachio rootstocks.</title>
        <authorList>
            <person name="Palmer W."/>
            <person name="Jacygrad E."/>
            <person name="Sagayaradj S."/>
            <person name="Cavanaugh K."/>
            <person name="Han R."/>
            <person name="Bertier L."/>
            <person name="Beede B."/>
            <person name="Kafkas S."/>
            <person name="Golino D."/>
            <person name="Preece J."/>
            <person name="Michelmore R."/>
        </authorList>
    </citation>
    <scope>NUCLEOTIDE SEQUENCE [LARGE SCALE GENOMIC DNA]</scope>
</reference>
<dbReference type="EMBL" id="CM047748">
    <property type="protein sequence ID" value="KAJ0014501.1"/>
    <property type="molecule type" value="Genomic_DNA"/>
</dbReference>
<accession>A0ACC0XD46</accession>
<evidence type="ECO:0000313" key="2">
    <source>
        <dbReference type="Proteomes" id="UP001163603"/>
    </source>
</evidence>
<evidence type="ECO:0000313" key="1">
    <source>
        <dbReference type="EMBL" id="KAJ0014501.1"/>
    </source>
</evidence>
<proteinExistence type="predicted"/>
<sequence length="111" mass="13041">MVEDNLEVKTVNCGYFQWKTTADLLFYKEAIFLRTHYYAGHKHGVYIPCSFLCMALVWKIPPRIQGVEPDFFIQRLLQQTCDKLVGAFKEYVSMARIGTVLVYWYNVMAQM</sequence>
<protein>
    <submittedName>
        <fullName evidence="1">Uncharacterized protein</fullName>
    </submittedName>
</protein>
<gene>
    <name evidence="1" type="ORF">Pint_19557</name>
</gene>
<dbReference type="Proteomes" id="UP001163603">
    <property type="component" value="Chromosome 13"/>
</dbReference>